<dbReference type="PROSITE" id="PS51682">
    <property type="entry name" value="SAM_OMT_I"/>
    <property type="match status" value="1"/>
</dbReference>
<dbReference type="InterPro" id="IPR002935">
    <property type="entry name" value="SAM_O-MeTrfase"/>
</dbReference>
<keyword evidence="1" id="KW-0808">Transferase</keyword>
<evidence type="ECO:0000313" key="2">
    <source>
        <dbReference type="Proteomes" id="UP000298111"/>
    </source>
</evidence>
<name>A0A6C1BX14_9ACTN</name>
<dbReference type="Gene3D" id="3.40.50.150">
    <property type="entry name" value="Vaccinia Virus protein VP39"/>
    <property type="match status" value="1"/>
</dbReference>
<dbReference type="CDD" id="cd02440">
    <property type="entry name" value="AdoMet_MTases"/>
    <property type="match status" value="1"/>
</dbReference>
<protein>
    <submittedName>
        <fullName evidence="1">O-methyltransferase</fullName>
    </submittedName>
</protein>
<gene>
    <name evidence="1" type="ORF">D8771_34810</name>
</gene>
<dbReference type="Pfam" id="PF01596">
    <property type="entry name" value="Methyltransf_3"/>
    <property type="match status" value="1"/>
</dbReference>
<comment type="caution">
    <text evidence="1">The sequence shown here is derived from an EMBL/GenBank/DDBJ whole genome shotgun (WGS) entry which is preliminary data.</text>
</comment>
<proteinExistence type="predicted"/>
<dbReference type="RefSeq" id="WP_016467127.1">
    <property type="nucleotide sequence ID" value="NZ_BBQG01000010.1"/>
</dbReference>
<dbReference type="Proteomes" id="UP000298111">
    <property type="component" value="Unassembled WGS sequence"/>
</dbReference>
<dbReference type="InterPro" id="IPR050362">
    <property type="entry name" value="Cation-dep_OMT"/>
</dbReference>
<dbReference type="GO" id="GO:0008171">
    <property type="term" value="F:O-methyltransferase activity"/>
    <property type="evidence" value="ECO:0007669"/>
    <property type="project" value="InterPro"/>
</dbReference>
<dbReference type="PANTHER" id="PTHR10509:SF14">
    <property type="entry name" value="CAFFEOYL-COA O-METHYLTRANSFERASE 3-RELATED"/>
    <property type="match status" value="1"/>
</dbReference>
<organism evidence="1 2">
    <name type="scientific">Streptomyces albus</name>
    <dbReference type="NCBI Taxonomy" id="1888"/>
    <lineage>
        <taxon>Bacteria</taxon>
        <taxon>Bacillati</taxon>
        <taxon>Actinomycetota</taxon>
        <taxon>Actinomycetes</taxon>
        <taxon>Kitasatosporales</taxon>
        <taxon>Streptomycetaceae</taxon>
        <taxon>Streptomyces</taxon>
    </lineage>
</organism>
<sequence length="213" mass="22899">MFTLPPITLPGIDDYAAAHSAPDPDALRVVPENDLGMGHLISGQLVGGLLRMLIHTIRPRLVLDIGTFTGYSALSMAVALPEGARVISCEVDPERAEVARKHIAEAGFSDVISVRVGSALDTVAGIDEPLDLVFIDADKPNYHNYYAATLPKLSPRGLMVCDNTLWRGEIIDAGSTDPDVRALRAFNDAVAADPRCESVMLTVRDGVTLIRRV</sequence>
<dbReference type="GO" id="GO:0008757">
    <property type="term" value="F:S-adenosylmethionine-dependent methyltransferase activity"/>
    <property type="evidence" value="ECO:0007669"/>
    <property type="project" value="TreeGrafter"/>
</dbReference>
<dbReference type="InterPro" id="IPR029063">
    <property type="entry name" value="SAM-dependent_MTases_sf"/>
</dbReference>
<dbReference type="AlphaFoldDB" id="A0A6C1BX14"/>
<accession>A0A6C1BX14</accession>
<dbReference type="GeneID" id="75185531"/>
<dbReference type="PANTHER" id="PTHR10509">
    <property type="entry name" value="O-METHYLTRANSFERASE-RELATED"/>
    <property type="match status" value="1"/>
</dbReference>
<dbReference type="EMBL" id="RCIY01000120">
    <property type="protein sequence ID" value="TGG74762.1"/>
    <property type="molecule type" value="Genomic_DNA"/>
</dbReference>
<keyword evidence="1" id="KW-0489">Methyltransferase</keyword>
<reference evidence="1 2" key="1">
    <citation type="submission" date="2018-10" db="EMBL/GenBank/DDBJ databases">
        <title>Isolation of pseudouridimycin from Streptomyces albus DSM 40763.</title>
        <authorList>
            <person name="Rosenqvist P."/>
            <person name="Metsae-Ketelae M."/>
            <person name="Virta P."/>
        </authorList>
    </citation>
    <scope>NUCLEOTIDE SEQUENCE [LARGE SCALE GENOMIC DNA]</scope>
    <source>
        <strain evidence="1 2">DSM 40763</strain>
    </source>
</reference>
<evidence type="ECO:0000313" key="1">
    <source>
        <dbReference type="EMBL" id="TGG74762.1"/>
    </source>
</evidence>
<dbReference type="SUPFAM" id="SSF53335">
    <property type="entry name" value="S-adenosyl-L-methionine-dependent methyltransferases"/>
    <property type="match status" value="1"/>
</dbReference>
<dbReference type="GO" id="GO:0032259">
    <property type="term" value="P:methylation"/>
    <property type="evidence" value="ECO:0007669"/>
    <property type="project" value="UniProtKB-KW"/>
</dbReference>